<name>A0A8C9VNU3_SCLFO</name>
<dbReference type="InterPro" id="IPR029193">
    <property type="entry name" value="TEX12"/>
</dbReference>
<dbReference type="PANTHER" id="PTHR37349">
    <property type="entry name" value="TESTIS-EXPRESSED PROTEIN 12"/>
    <property type="match status" value="1"/>
</dbReference>
<keyword evidence="4" id="KW-1185">Reference proteome</keyword>
<protein>
    <submittedName>
        <fullName evidence="3">Si:dkey-40g16.5</fullName>
    </submittedName>
</protein>
<evidence type="ECO:0000313" key="4">
    <source>
        <dbReference type="Proteomes" id="UP000694397"/>
    </source>
</evidence>
<evidence type="ECO:0000256" key="2">
    <source>
        <dbReference type="SAM" id="MobiDB-lite"/>
    </source>
</evidence>
<evidence type="ECO:0000313" key="3">
    <source>
        <dbReference type="Ensembl" id="ENSSFOP00015062641.1"/>
    </source>
</evidence>
<dbReference type="Proteomes" id="UP000694397">
    <property type="component" value="Chromosome 10"/>
</dbReference>
<feature type="coiled-coil region" evidence="1">
    <location>
        <begin position="48"/>
        <end position="100"/>
    </location>
</feature>
<dbReference type="AlphaFoldDB" id="A0A8C9VNU3"/>
<reference evidence="3" key="3">
    <citation type="submission" date="2025-09" db="UniProtKB">
        <authorList>
            <consortium name="Ensembl"/>
        </authorList>
    </citation>
    <scope>IDENTIFICATION</scope>
</reference>
<keyword evidence="1" id="KW-0175">Coiled coil</keyword>
<evidence type="ECO:0000256" key="1">
    <source>
        <dbReference type="SAM" id="Coils"/>
    </source>
</evidence>
<dbReference type="PANTHER" id="PTHR37349:SF1">
    <property type="entry name" value="TESTIS-EXPRESSED PROTEIN 12"/>
    <property type="match status" value="1"/>
</dbReference>
<reference evidence="3" key="2">
    <citation type="submission" date="2025-08" db="UniProtKB">
        <authorList>
            <consortium name="Ensembl"/>
        </authorList>
    </citation>
    <scope>IDENTIFICATION</scope>
</reference>
<dbReference type="OrthoDB" id="6155282at2759"/>
<feature type="region of interest" description="Disordered" evidence="2">
    <location>
        <begin position="1"/>
        <end position="28"/>
    </location>
</feature>
<reference evidence="3 4" key="1">
    <citation type="submission" date="2019-04" db="EMBL/GenBank/DDBJ databases">
        <authorList>
            <consortium name="Wellcome Sanger Institute Data Sharing"/>
        </authorList>
    </citation>
    <scope>NUCLEOTIDE SEQUENCE [LARGE SCALE GENOMIC DNA]</scope>
</reference>
<sequence length="114" mass="12658">MDSKRTKTSLIPEGEQASLHCKRSPAEKNTSSIKLPALNIAGSFEAMLQDAKEEVDMLFSKYADVMSERAAADVSQVMELEDILKEARGLESHLREKKEHLKQSLAVISDKLQG</sequence>
<proteinExistence type="predicted"/>
<dbReference type="GeneTree" id="ENSGT00990000204384"/>
<dbReference type="Ensembl" id="ENSSFOT00015059201.1">
    <property type="protein sequence ID" value="ENSSFOP00015062641.1"/>
    <property type="gene ID" value="ENSSFOG00015027747.1"/>
</dbReference>
<organism evidence="3 4">
    <name type="scientific">Scleropages formosus</name>
    <name type="common">Asian bonytongue</name>
    <name type="synonym">Osteoglossum formosum</name>
    <dbReference type="NCBI Taxonomy" id="113540"/>
    <lineage>
        <taxon>Eukaryota</taxon>
        <taxon>Metazoa</taxon>
        <taxon>Chordata</taxon>
        <taxon>Craniata</taxon>
        <taxon>Vertebrata</taxon>
        <taxon>Euteleostomi</taxon>
        <taxon>Actinopterygii</taxon>
        <taxon>Neopterygii</taxon>
        <taxon>Teleostei</taxon>
        <taxon>Osteoglossocephala</taxon>
        <taxon>Osteoglossomorpha</taxon>
        <taxon>Osteoglossiformes</taxon>
        <taxon>Osteoglossidae</taxon>
        <taxon>Scleropages</taxon>
    </lineage>
</organism>
<dbReference type="Pfam" id="PF15219">
    <property type="entry name" value="TEX12"/>
    <property type="match status" value="1"/>
</dbReference>
<accession>A0A8C9VNU3</accession>